<proteinExistence type="predicted"/>
<evidence type="ECO:0000313" key="3">
    <source>
        <dbReference type="Proteomes" id="UP001178288"/>
    </source>
</evidence>
<keyword evidence="3" id="KW-1185">Reference proteome</keyword>
<protein>
    <submittedName>
        <fullName evidence="2">Competence protein CoiA-like family</fullName>
    </submittedName>
</protein>
<name>A0AA95MN41_9BACI</name>
<dbReference type="EMBL" id="CP126114">
    <property type="protein sequence ID" value="WHY87064.1"/>
    <property type="molecule type" value="Genomic_DNA"/>
</dbReference>
<feature type="coiled-coil region" evidence="1">
    <location>
        <begin position="268"/>
        <end position="304"/>
    </location>
</feature>
<dbReference type="Proteomes" id="UP001178288">
    <property type="component" value="Chromosome"/>
</dbReference>
<sequence>MSKKIDQAEKRYRKQLVRETTNHHAMLAILHDELANQAKMNSMIQLDYGYKVKPELKEYPDIWMKIGEKEYGLSIVTSVTSSMDSKLANQITKRQQYFLEHGMEPIWFIEKEEQSIEMSKNALVLWDTELSISAKTEEDKNWDAMLTELVKDQHFFSYYNYPVSMDPPTVDVRSMYYIYSNEDRTVVKVMRFLKDRVVKPYRAFLLNEGYEIPFADALVVKKEILLSQPKVEEENRKEFIKKFQLLRFQFQEQQRILEEQKQVEAMQREQLMQEKIEQEQERKKQLLQQMLEQKNQTSNQAARNISYGELKILLRERIHLTQKEQMELWTRFMPQLGLGNSSRVWELVVENNCQSFNDLRIILQNVIRK</sequence>
<reference evidence="2" key="1">
    <citation type="submission" date="2023-05" db="EMBL/GenBank/DDBJ databases">
        <title>Comparative genomics of Bacillaceae isolates and their secondary metabolite potential.</title>
        <authorList>
            <person name="Song L."/>
            <person name="Nielsen L.J."/>
            <person name="Mohite O."/>
            <person name="Xu X."/>
            <person name="Weber T."/>
            <person name="Kovacs A.T."/>
        </authorList>
    </citation>
    <scope>NUCLEOTIDE SEQUENCE</scope>
    <source>
        <strain evidence="2">XLM17</strain>
    </source>
</reference>
<evidence type="ECO:0000256" key="1">
    <source>
        <dbReference type="SAM" id="Coils"/>
    </source>
</evidence>
<dbReference type="AlphaFoldDB" id="A0AA95MN41"/>
<evidence type="ECO:0000313" key="2">
    <source>
        <dbReference type="EMBL" id="WHY87064.1"/>
    </source>
</evidence>
<organism evidence="2 3">
    <name type="scientific">Neobacillus novalis</name>
    <dbReference type="NCBI Taxonomy" id="220687"/>
    <lineage>
        <taxon>Bacteria</taxon>
        <taxon>Bacillati</taxon>
        <taxon>Bacillota</taxon>
        <taxon>Bacilli</taxon>
        <taxon>Bacillales</taxon>
        <taxon>Bacillaceae</taxon>
        <taxon>Neobacillus</taxon>
    </lineage>
</organism>
<gene>
    <name evidence="2" type="ORF">QNH39_04160</name>
</gene>
<dbReference type="RefSeq" id="WP_235845702.1">
    <property type="nucleotide sequence ID" value="NZ_CP126114.1"/>
</dbReference>
<keyword evidence="1" id="KW-0175">Coiled coil</keyword>
<dbReference type="KEGG" id="nnv:QNH39_04160"/>
<accession>A0AA95MN41</accession>